<dbReference type="InterPro" id="IPR050171">
    <property type="entry name" value="MFS_Transporters"/>
</dbReference>
<dbReference type="Gene3D" id="1.20.1250.20">
    <property type="entry name" value="MFS general substrate transporter like domains"/>
    <property type="match status" value="1"/>
</dbReference>
<evidence type="ECO:0000256" key="7">
    <source>
        <dbReference type="SAM" id="Phobius"/>
    </source>
</evidence>
<dbReference type="Proteomes" id="UP001501638">
    <property type="component" value="Unassembled WGS sequence"/>
</dbReference>
<gene>
    <name evidence="8" type="ORF">GCM10010405_09830</name>
</gene>
<evidence type="ECO:0000256" key="5">
    <source>
        <dbReference type="ARBA" id="ARBA00022989"/>
    </source>
</evidence>
<comment type="subcellular location">
    <subcellularLocation>
        <location evidence="1">Cell membrane</location>
        <topology evidence="1">Multi-pass membrane protein</topology>
    </subcellularLocation>
</comment>
<evidence type="ECO:0000256" key="3">
    <source>
        <dbReference type="ARBA" id="ARBA00022475"/>
    </source>
</evidence>
<keyword evidence="5 7" id="KW-1133">Transmembrane helix</keyword>
<keyword evidence="4 7" id="KW-0812">Transmembrane</keyword>
<feature type="transmembrane region" description="Helical" evidence="7">
    <location>
        <begin position="130"/>
        <end position="150"/>
    </location>
</feature>
<name>A0ABN3JIJ3_9ACTN</name>
<evidence type="ECO:0000256" key="6">
    <source>
        <dbReference type="ARBA" id="ARBA00023136"/>
    </source>
</evidence>
<keyword evidence="9" id="KW-1185">Reference proteome</keyword>
<keyword evidence="3" id="KW-1003">Cell membrane</keyword>
<dbReference type="InterPro" id="IPR036259">
    <property type="entry name" value="MFS_trans_sf"/>
</dbReference>
<feature type="transmembrane region" description="Helical" evidence="7">
    <location>
        <begin position="5"/>
        <end position="22"/>
    </location>
</feature>
<evidence type="ECO:0000256" key="2">
    <source>
        <dbReference type="ARBA" id="ARBA00022448"/>
    </source>
</evidence>
<evidence type="ECO:0000256" key="1">
    <source>
        <dbReference type="ARBA" id="ARBA00004651"/>
    </source>
</evidence>
<dbReference type="PANTHER" id="PTHR23517">
    <property type="entry name" value="RESISTANCE PROTEIN MDTM, PUTATIVE-RELATED-RELATED"/>
    <property type="match status" value="1"/>
</dbReference>
<reference evidence="8 9" key="1">
    <citation type="journal article" date="2019" name="Int. J. Syst. Evol. Microbiol.">
        <title>The Global Catalogue of Microorganisms (GCM) 10K type strain sequencing project: providing services to taxonomists for standard genome sequencing and annotation.</title>
        <authorList>
            <consortium name="The Broad Institute Genomics Platform"/>
            <consortium name="The Broad Institute Genome Sequencing Center for Infectious Disease"/>
            <person name="Wu L."/>
            <person name="Ma J."/>
        </authorList>
    </citation>
    <scope>NUCLEOTIDE SEQUENCE [LARGE SCALE GENOMIC DNA]</scope>
    <source>
        <strain evidence="8 9">JCM 6305</strain>
    </source>
</reference>
<protein>
    <recommendedName>
        <fullName evidence="10">MFS transporter</fullName>
    </recommendedName>
</protein>
<feature type="transmembrane region" description="Helical" evidence="7">
    <location>
        <begin position="64"/>
        <end position="87"/>
    </location>
</feature>
<sequence length="183" mass="19074">MPLRLVVFYGSIIAVTAVYVQYNSTVALGVSELHGPSAYAFLLTLNGALVILCEMPLSGFTRRLPWWIPASAGSALMTVGIVVSGAARPYPLIAAGVVLWTVGEMLFSPVVSSATATLAPPDRIGRYQGYLSTVQAVAFGLGPAAGTFLYGVDTTLLWLCCTAVGALACLGFLSAGRLARRTA</sequence>
<keyword evidence="2" id="KW-0813">Transport</keyword>
<dbReference type="PANTHER" id="PTHR23517:SF2">
    <property type="entry name" value="MULTIDRUG RESISTANCE PROTEIN MDTH"/>
    <property type="match status" value="1"/>
</dbReference>
<feature type="transmembrane region" description="Helical" evidence="7">
    <location>
        <begin position="93"/>
        <end position="118"/>
    </location>
</feature>
<feature type="transmembrane region" description="Helical" evidence="7">
    <location>
        <begin position="156"/>
        <end position="175"/>
    </location>
</feature>
<organism evidence="8 9">
    <name type="scientific">Streptomyces macrosporus</name>
    <dbReference type="NCBI Taxonomy" id="44032"/>
    <lineage>
        <taxon>Bacteria</taxon>
        <taxon>Bacillati</taxon>
        <taxon>Actinomycetota</taxon>
        <taxon>Actinomycetes</taxon>
        <taxon>Kitasatosporales</taxon>
        <taxon>Streptomycetaceae</taxon>
        <taxon>Streptomyces</taxon>
    </lineage>
</organism>
<evidence type="ECO:0000256" key="4">
    <source>
        <dbReference type="ARBA" id="ARBA00022692"/>
    </source>
</evidence>
<evidence type="ECO:0000313" key="8">
    <source>
        <dbReference type="EMBL" id="GAA2429076.1"/>
    </source>
</evidence>
<accession>A0ABN3JIJ3</accession>
<keyword evidence="6 7" id="KW-0472">Membrane</keyword>
<dbReference type="EMBL" id="BAAASZ010000007">
    <property type="protein sequence ID" value="GAA2429076.1"/>
    <property type="molecule type" value="Genomic_DNA"/>
</dbReference>
<feature type="transmembrane region" description="Helical" evidence="7">
    <location>
        <begin position="34"/>
        <end position="52"/>
    </location>
</feature>
<evidence type="ECO:0000313" key="9">
    <source>
        <dbReference type="Proteomes" id="UP001501638"/>
    </source>
</evidence>
<proteinExistence type="predicted"/>
<dbReference type="SUPFAM" id="SSF103473">
    <property type="entry name" value="MFS general substrate transporter"/>
    <property type="match status" value="1"/>
</dbReference>
<evidence type="ECO:0008006" key="10">
    <source>
        <dbReference type="Google" id="ProtNLM"/>
    </source>
</evidence>
<comment type="caution">
    <text evidence="8">The sequence shown here is derived from an EMBL/GenBank/DDBJ whole genome shotgun (WGS) entry which is preliminary data.</text>
</comment>